<evidence type="ECO:0000313" key="2">
    <source>
        <dbReference type="EMBL" id="KII63445.1"/>
    </source>
</evidence>
<evidence type="ECO:0000313" key="3">
    <source>
        <dbReference type="Proteomes" id="UP000031668"/>
    </source>
</evidence>
<reference evidence="2 3" key="1">
    <citation type="journal article" date="2014" name="Genome Biol. Evol.">
        <title>The genome of the myxosporean Thelohanellus kitauei shows adaptations to nutrient acquisition within its fish host.</title>
        <authorList>
            <person name="Yang Y."/>
            <person name="Xiong J."/>
            <person name="Zhou Z."/>
            <person name="Huo F."/>
            <person name="Miao W."/>
            <person name="Ran C."/>
            <person name="Liu Y."/>
            <person name="Zhang J."/>
            <person name="Feng J."/>
            <person name="Wang M."/>
            <person name="Wang M."/>
            <person name="Wang L."/>
            <person name="Yao B."/>
        </authorList>
    </citation>
    <scope>NUCLEOTIDE SEQUENCE [LARGE SCALE GENOMIC DNA]</scope>
    <source>
        <strain evidence="2">Wuqing</strain>
    </source>
</reference>
<sequence length="133" mass="14877">MVKNYDIDAKDVDGRSVLHYAAYFCDDESIITYLLEHNAQTTQDNYSFYPIYYAVLADKLPNASLVKLNLIKLIEKVEKLTDNSPCTSIMHVIANKDLADILPVVLEKYDCSSIPYDENGVTPIHIAAASGNM</sequence>
<keyword evidence="3" id="KW-1185">Reference proteome</keyword>
<evidence type="ECO:0000256" key="1">
    <source>
        <dbReference type="PROSITE-ProRule" id="PRU00023"/>
    </source>
</evidence>
<organism evidence="2 3">
    <name type="scientific">Thelohanellus kitauei</name>
    <name type="common">Myxosporean</name>
    <dbReference type="NCBI Taxonomy" id="669202"/>
    <lineage>
        <taxon>Eukaryota</taxon>
        <taxon>Metazoa</taxon>
        <taxon>Cnidaria</taxon>
        <taxon>Myxozoa</taxon>
        <taxon>Myxosporea</taxon>
        <taxon>Bivalvulida</taxon>
        <taxon>Platysporina</taxon>
        <taxon>Myxobolidae</taxon>
        <taxon>Thelohanellus</taxon>
    </lineage>
</organism>
<dbReference type="InterPro" id="IPR002110">
    <property type="entry name" value="Ankyrin_rpt"/>
</dbReference>
<gene>
    <name evidence="2" type="ORF">RF11_02254</name>
</gene>
<feature type="repeat" description="ANK" evidence="1">
    <location>
        <begin position="13"/>
        <end position="46"/>
    </location>
</feature>
<dbReference type="PROSITE" id="PS50297">
    <property type="entry name" value="ANK_REP_REGION"/>
    <property type="match status" value="2"/>
</dbReference>
<dbReference type="InterPro" id="IPR036770">
    <property type="entry name" value="Ankyrin_rpt-contain_sf"/>
</dbReference>
<name>A0A0C2M8X9_THEKT</name>
<dbReference type="PROSITE" id="PS50088">
    <property type="entry name" value="ANK_REPEAT"/>
    <property type="match status" value="2"/>
</dbReference>
<dbReference type="AlphaFoldDB" id="A0A0C2M8X9"/>
<feature type="repeat" description="ANK" evidence="1">
    <location>
        <begin position="119"/>
        <end position="133"/>
    </location>
</feature>
<dbReference type="Gene3D" id="1.25.40.20">
    <property type="entry name" value="Ankyrin repeat-containing domain"/>
    <property type="match status" value="1"/>
</dbReference>
<dbReference type="SUPFAM" id="SSF48403">
    <property type="entry name" value="Ankyrin repeat"/>
    <property type="match status" value="1"/>
</dbReference>
<dbReference type="OrthoDB" id="10254927at2759"/>
<dbReference type="EMBL" id="JWZT01004669">
    <property type="protein sequence ID" value="KII63445.1"/>
    <property type="molecule type" value="Genomic_DNA"/>
</dbReference>
<protein>
    <submittedName>
        <fullName evidence="2">Uncharacterized protein</fullName>
    </submittedName>
</protein>
<dbReference type="Proteomes" id="UP000031668">
    <property type="component" value="Unassembled WGS sequence"/>
</dbReference>
<proteinExistence type="predicted"/>
<accession>A0A0C2M8X9</accession>
<comment type="caution">
    <text evidence="2">The sequence shown here is derived from an EMBL/GenBank/DDBJ whole genome shotgun (WGS) entry which is preliminary data.</text>
</comment>
<dbReference type="Pfam" id="PF00023">
    <property type="entry name" value="Ank"/>
    <property type="match status" value="1"/>
</dbReference>
<keyword evidence="1" id="KW-0040">ANK repeat</keyword>